<keyword evidence="5" id="KW-1185">Reference proteome</keyword>
<dbReference type="InterPro" id="IPR003439">
    <property type="entry name" value="ABC_transporter-like_ATP-bd"/>
</dbReference>
<protein>
    <submittedName>
        <fullName evidence="4">ABC transporter ElsE</fullName>
    </submittedName>
</protein>
<dbReference type="SUPFAM" id="SSF52540">
    <property type="entry name" value="P-loop containing nucleoside triphosphate hydrolases"/>
    <property type="match status" value="2"/>
</dbReference>
<evidence type="ECO:0000256" key="2">
    <source>
        <dbReference type="ARBA" id="ARBA00022840"/>
    </source>
</evidence>
<dbReference type="GO" id="GO:0005524">
    <property type="term" value="F:ATP binding"/>
    <property type="evidence" value="ECO:0007669"/>
    <property type="project" value="UniProtKB-KW"/>
</dbReference>
<dbReference type="SMART" id="SM00382">
    <property type="entry name" value="AAA"/>
    <property type="match status" value="2"/>
</dbReference>
<dbReference type="RefSeq" id="WP_058510985.1">
    <property type="nucleotide sequence ID" value="NZ_DAIOMV010000019.1"/>
</dbReference>
<dbReference type="GO" id="GO:0016887">
    <property type="term" value="F:ATP hydrolysis activity"/>
    <property type="evidence" value="ECO:0007669"/>
    <property type="project" value="InterPro"/>
</dbReference>
<dbReference type="PANTHER" id="PTHR43038:SF3">
    <property type="entry name" value="ABC TRANSPORTER G FAMILY MEMBER 20 ISOFORM X1"/>
    <property type="match status" value="1"/>
</dbReference>
<sequence length="576" mass="64336">MTISPLQFIEVTKFFPFGPTQKKVLKELSFSLRPGSITGLLGPDGAGKTTLIRLATGLLLPNTGKVSVLGMDSLENASQIQSQIGYMPQHFGLYEDLTVRENFDLYADLQGLSFQENTARQHQLLQLTGLGPFATRPAKALSGGMKQKLGLACALLRSPRLLILDEPTVGVDPISRRELWNIVHDIKKEGGTVLISTAYFDEAERCDEIILLHEGEMLRQQSPEEFHSSLINRTYFVTNPQISRRLLQEQLRKRPQVIDARIVKEGNRVLCSDSQPHPKQGEQWENIKPTFEDAFMALLGGINGTETNELKIHSYTPTKDISSAETIIEVKNLSRHFGSFLAVNNLSFNVKKGEIFGLLGANGAGKTTTFRMLCGLLLPSSGKLHVAGVDMRYATAARARIGYVSQRFSLYGNLSIVQNLHFFSSAYGLRGKKQKERVDWALNSFELEEYRSINAAQLPLGIKQRLALAGALLHEPPILFLDEPTSGVDPLTRREFWWRVNKLAEQGVTVLITTHFMDEAEYCDHLVLMSLGEILAQGTPQQICAQAQDAQNPKPSLNDAFIRLIEHHEMQTRRES</sequence>
<gene>
    <name evidence="4" type="ORF">Lste_2185</name>
</gene>
<proteinExistence type="predicted"/>
<dbReference type="Proteomes" id="UP000054926">
    <property type="component" value="Unassembled WGS sequence"/>
</dbReference>
<dbReference type="PROSITE" id="PS50893">
    <property type="entry name" value="ABC_TRANSPORTER_2"/>
    <property type="match status" value="2"/>
</dbReference>
<evidence type="ECO:0000259" key="3">
    <source>
        <dbReference type="PROSITE" id="PS50893"/>
    </source>
</evidence>
<organism evidence="4 5">
    <name type="scientific">Legionella steelei</name>
    <dbReference type="NCBI Taxonomy" id="947033"/>
    <lineage>
        <taxon>Bacteria</taxon>
        <taxon>Pseudomonadati</taxon>
        <taxon>Pseudomonadota</taxon>
        <taxon>Gammaproteobacteria</taxon>
        <taxon>Legionellales</taxon>
        <taxon>Legionellaceae</taxon>
        <taxon>Legionella</taxon>
    </lineage>
</organism>
<dbReference type="Pfam" id="PF00005">
    <property type="entry name" value="ABC_tran"/>
    <property type="match status" value="2"/>
</dbReference>
<dbReference type="InterPro" id="IPR017871">
    <property type="entry name" value="ABC_transporter-like_CS"/>
</dbReference>
<evidence type="ECO:0000256" key="1">
    <source>
        <dbReference type="ARBA" id="ARBA00022741"/>
    </source>
</evidence>
<keyword evidence="2" id="KW-0067">ATP-binding</keyword>
<accession>A0A0W0ZJW8</accession>
<evidence type="ECO:0000313" key="4">
    <source>
        <dbReference type="EMBL" id="KTD69027.1"/>
    </source>
</evidence>
<name>A0A0W0ZJW8_9GAMM</name>
<comment type="caution">
    <text evidence="4">The sequence shown here is derived from an EMBL/GenBank/DDBJ whole genome shotgun (WGS) entry which is preliminary data.</text>
</comment>
<dbReference type="PANTHER" id="PTHR43038">
    <property type="entry name" value="ATP-BINDING CASSETTE, SUB-FAMILY H, MEMBER 1"/>
    <property type="match status" value="1"/>
</dbReference>
<evidence type="ECO:0000313" key="5">
    <source>
        <dbReference type="Proteomes" id="UP000054926"/>
    </source>
</evidence>
<dbReference type="CDD" id="cd03230">
    <property type="entry name" value="ABC_DR_subfamily_A"/>
    <property type="match status" value="1"/>
</dbReference>
<feature type="domain" description="ABC transporter" evidence="3">
    <location>
        <begin position="6"/>
        <end position="239"/>
    </location>
</feature>
<dbReference type="OrthoDB" id="9805029at2"/>
<dbReference type="InterPro" id="IPR027417">
    <property type="entry name" value="P-loop_NTPase"/>
</dbReference>
<dbReference type="AlphaFoldDB" id="A0A0W0ZJW8"/>
<dbReference type="InterPro" id="IPR003593">
    <property type="entry name" value="AAA+_ATPase"/>
</dbReference>
<dbReference type="PATRIC" id="fig|947033.5.peg.2315"/>
<keyword evidence="1" id="KW-0547">Nucleotide-binding</keyword>
<feature type="domain" description="ABC transporter" evidence="3">
    <location>
        <begin position="328"/>
        <end position="556"/>
    </location>
</feature>
<dbReference type="STRING" id="947033.Lste_2185"/>
<dbReference type="EMBL" id="LNYY01000019">
    <property type="protein sequence ID" value="KTD69027.1"/>
    <property type="molecule type" value="Genomic_DNA"/>
</dbReference>
<dbReference type="Gene3D" id="3.40.50.300">
    <property type="entry name" value="P-loop containing nucleotide triphosphate hydrolases"/>
    <property type="match status" value="2"/>
</dbReference>
<dbReference type="PROSITE" id="PS00211">
    <property type="entry name" value="ABC_TRANSPORTER_1"/>
    <property type="match status" value="1"/>
</dbReference>
<reference evidence="4 5" key="1">
    <citation type="submission" date="2015-11" db="EMBL/GenBank/DDBJ databases">
        <title>Genomic analysis of 38 Legionella species identifies large and diverse effector repertoires.</title>
        <authorList>
            <person name="Burstein D."/>
            <person name="Amaro F."/>
            <person name="Zusman T."/>
            <person name="Lifshitz Z."/>
            <person name="Cohen O."/>
            <person name="Gilbert J.A."/>
            <person name="Pupko T."/>
            <person name="Shuman H.A."/>
            <person name="Segal G."/>
        </authorList>
    </citation>
    <scope>NUCLEOTIDE SEQUENCE [LARGE SCALE GENOMIC DNA]</scope>
    <source>
        <strain evidence="4 5">IMVS3376</strain>
    </source>
</reference>